<comment type="caution">
    <text evidence="2">The sequence shown here is derived from an EMBL/GenBank/DDBJ whole genome shotgun (WGS) entry which is preliminary data.</text>
</comment>
<dbReference type="Proteomes" id="UP000324800">
    <property type="component" value="Unassembled WGS sequence"/>
</dbReference>
<dbReference type="InterPro" id="IPR043502">
    <property type="entry name" value="DNA/RNA_pol_sf"/>
</dbReference>
<reference evidence="2 3" key="1">
    <citation type="submission" date="2019-03" db="EMBL/GenBank/DDBJ databases">
        <title>Single cell metagenomics reveals metabolic interactions within the superorganism composed of flagellate Streblomastix strix and complex community of Bacteroidetes bacteria on its surface.</title>
        <authorList>
            <person name="Treitli S.C."/>
            <person name="Kolisko M."/>
            <person name="Husnik F."/>
            <person name="Keeling P."/>
            <person name="Hampl V."/>
        </authorList>
    </citation>
    <scope>NUCLEOTIDE SEQUENCE [LARGE SCALE GENOMIC DNA]</scope>
    <source>
        <strain evidence="2">ST1C</strain>
    </source>
</reference>
<dbReference type="EMBL" id="SNRW01001789">
    <property type="protein sequence ID" value="KAA6395015.1"/>
    <property type="molecule type" value="Genomic_DNA"/>
</dbReference>
<dbReference type="OrthoDB" id="5985998at2759"/>
<accession>A0A5J4WKY4</accession>
<proteinExistence type="predicted"/>
<gene>
    <name evidence="2" type="ORF">EZS28_009461</name>
</gene>
<evidence type="ECO:0000256" key="1">
    <source>
        <dbReference type="SAM" id="MobiDB-lite"/>
    </source>
</evidence>
<evidence type="ECO:0000313" key="2">
    <source>
        <dbReference type="EMBL" id="KAA6395015.1"/>
    </source>
</evidence>
<feature type="compositionally biased region" description="Polar residues" evidence="1">
    <location>
        <begin position="245"/>
        <end position="268"/>
    </location>
</feature>
<sequence>MLLGISARWTVLVHKAASLLKNNPIASQGKGLRKSLEEDFKEIIIMVINPKKIIHFNRVSAVPMKDGSLRGEKDCREVNNQTEPIHFKIDNQGRKQESVYPGDWFSFFDIHATCSYIKVDQSLQPFLAFSGKQISENSSSSQTNRLFEFSSIKDDSRSISLTQIGLNEEQGRILRRVEFLAQNNRTIVKISSLVAQLDISEYKESLLRRTQLSQTHHRYIKNTLRATLDFQTIQYKAGANRKKSQTLQSSNQRETTEETQSPSRLRQYHSSIQHLQEKRYPRFINSYQKNLGNFRCCQDLNPPDLHTRTSNSNSGLIESPRISR</sequence>
<feature type="region of interest" description="Disordered" evidence="1">
    <location>
        <begin position="301"/>
        <end position="324"/>
    </location>
</feature>
<dbReference type="SUPFAM" id="SSF56672">
    <property type="entry name" value="DNA/RNA polymerases"/>
    <property type="match status" value="1"/>
</dbReference>
<name>A0A5J4WKY4_9EUKA</name>
<evidence type="ECO:0000313" key="3">
    <source>
        <dbReference type="Proteomes" id="UP000324800"/>
    </source>
</evidence>
<feature type="region of interest" description="Disordered" evidence="1">
    <location>
        <begin position="239"/>
        <end position="268"/>
    </location>
</feature>
<dbReference type="AlphaFoldDB" id="A0A5J4WKY4"/>
<organism evidence="2 3">
    <name type="scientific">Streblomastix strix</name>
    <dbReference type="NCBI Taxonomy" id="222440"/>
    <lineage>
        <taxon>Eukaryota</taxon>
        <taxon>Metamonada</taxon>
        <taxon>Preaxostyla</taxon>
        <taxon>Oxymonadida</taxon>
        <taxon>Streblomastigidae</taxon>
        <taxon>Streblomastix</taxon>
    </lineage>
</organism>
<protein>
    <submittedName>
        <fullName evidence="2">Uncharacterized protein</fullName>
    </submittedName>
</protein>